<proteinExistence type="predicted"/>
<feature type="coiled-coil region" evidence="1">
    <location>
        <begin position="274"/>
        <end position="301"/>
    </location>
</feature>
<dbReference type="EMBL" id="HE575324">
    <property type="protein sequence ID" value="CCC95906.1"/>
    <property type="molecule type" value="Genomic_DNA"/>
</dbReference>
<dbReference type="AlphaFoldDB" id="G0V2N4"/>
<sequence>MLFTCGRSLAASSEPAECSTAVEQGASFDPFDGVGSSEVAQVRLRWWSDHVERELDANRSPFVAAEILLRQMNEYGRSSDELEELLLATILPVLSRCSSYLGAYSDVFNRALNEVIPAIMFTRTIVTTHGEVLQRRSYAECFASIRNRYNYHVRLSSSLNRRALLEDSVMTRVVRRLDNLWMKMCFRAWRAIRNSTAAIKRSFQRLVGRGGALTVVPGHIRRWRRYAHQVTLKEKLSKHTSLNHDLEGLYIAEQQAKSNHERIIQEVQEKSRVIDLMTERCAEAESRLNSLEDLMKETTLSLNEHWNQWNLAVSYLFRDGHDSLPVVHGNLRSDVQSLTQNITDTALIFMKEARKRKWKVEKSSVLQYIGEVALGGEKCESAGLDDIISALGQVSKPVMHPLRLVDLVREDQEKYNLAMRYLSCINDGGHCSLFMRDPVIEGDKLSTDGITDFGTKMVTHVTEGIGAFQACPDTNEKYLGSIQACLSADELTKVHDYLSRVFFGLAASGLPLNRDKIEKCFDNIVEPHHRQVVHALYPSQGIKDFSDMICYLTRVSNFCLYSITTLVECIENNYDADPKEDLFSLLYEEDVVAFFSHHESNVLRVFGVFKDRRFPMLLSRALIKPFLVEKFNLLDSEIDILFNLGSTPGKITDGEFRKFLIALAAFCTPSPFVTQVKKLTAVMVRFSDATPR</sequence>
<keyword evidence="1" id="KW-0175">Coiled coil</keyword>
<evidence type="ECO:0000256" key="1">
    <source>
        <dbReference type="SAM" id="Coils"/>
    </source>
</evidence>
<gene>
    <name evidence="2" type="ORF">TCIL3000_11_14210</name>
</gene>
<accession>G0V2N4</accession>
<dbReference type="VEuPathDB" id="TriTrypDB:TcIL3000.11.14210"/>
<protein>
    <submittedName>
        <fullName evidence="2">Uncharacterized protein TCIL3000_11_14210</fullName>
    </submittedName>
</protein>
<reference evidence="2" key="1">
    <citation type="journal article" date="2012" name="Proc. Natl. Acad. Sci. U.S.A.">
        <title>Antigenic diversity is generated by distinct evolutionary mechanisms in African trypanosome species.</title>
        <authorList>
            <person name="Jackson A.P."/>
            <person name="Berry A."/>
            <person name="Aslett M."/>
            <person name="Allison H.C."/>
            <person name="Burton P."/>
            <person name="Vavrova-Anderson J."/>
            <person name="Brown R."/>
            <person name="Browne H."/>
            <person name="Corton N."/>
            <person name="Hauser H."/>
            <person name="Gamble J."/>
            <person name="Gilderthorp R."/>
            <person name="Marcello L."/>
            <person name="McQuillan J."/>
            <person name="Otto T.D."/>
            <person name="Quail M.A."/>
            <person name="Sanders M.J."/>
            <person name="van Tonder A."/>
            <person name="Ginger M.L."/>
            <person name="Field M.C."/>
            <person name="Barry J.D."/>
            <person name="Hertz-Fowler C."/>
            <person name="Berriman M."/>
        </authorList>
    </citation>
    <scope>NUCLEOTIDE SEQUENCE</scope>
    <source>
        <strain evidence="2">IL3000</strain>
    </source>
</reference>
<organism evidence="2">
    <name type="scientific">Trypanosoma congolense (strain IL3000)</name>
    <dbReference type="NCBI Taxonomy" id="1068625"/>
    <lineage>
        <taxon>Eukaryota</taxon>
        <taxon>Discoba</taxon>
        <taxon>Euglenozoa</taxon>
        <taxon>Kinetoplastea</taxon>
        <taxon>Metakinetoplastina</taxon>
        <taxon>Trypanosomatida</taxon>
        <taxon>Trypanosomatidae</taxon>
        <taxon>Trypanosoma</taxon>
        <taxon>Nannomonas</taxon>
    </lineage>
</organism>
<name>G0V2N4_TRYCI</name>
<evidence type="ECO:0000313" key="2">
    <source>
        <dbReference type="EMBL" id="CCC95906.1"/>
    </source>
</evidence>